<accession>A0A381W301</accession>
<gene>
    <name evidence="1" type="ORF">METZ01_LOCUS99708</name>
</gene>
<name>A0A381W301_9ZZZZ</name>
<dbReference type="AlphaFoldDB" id="A0A381W301"/>
<evidence type="ECO:0000313" key="1">
    <source>
        <dbReference type="EMBL" id="SVA46854.1"/>
    </source>
</evidence>
<proteinExistence type="predicted"/>
<dbReference type="EMBL" id="UINC01010540">
    <property type="protein sequence ID" value="SVA46854.1"/>
    <property type="molecule type" value="Genomic_DNA"/>
</dbReference>
<sequence length="235" mass="27697">MTFEQRIDWFSARNLIMLFLWKDRFLNPLVPEQLQKLKSSGLLDNKYLLKVLEEYLPELDAELPRGMYFPVPISRSLSDGEDFSTKLAGQFFYDFIRVDDCQKWSLRDKYITGKVLSLFESNLFYEKETNRYYVEYWSDSRWDKCYLECALTPILGLSVESIPGGLKMQLNNHKTDLIDLHSFRIDTKERCFAFSLNHGEVQLADTPRFWLLNQLDETGTQLVLNKQLFPLNISS</sequence>
<reference evidence="1" key="1">
    <citation type="submission" date="2018-05" db="EMBL/GenBank/DDBJ databases">
        <authorList>
            <person name="Lanie J.A."/>
            <person name="Ng W.-L."/>
            <person name="Kazmierczak K.M."/>
            <person name="Andrzejewski T.M."/>
            <person name="Davidsen T.M."/>
            <person name="Wayne K.J."/>
            <person name="Tettelin H."/>
            <person name="Glass J.I."/>
            <person name="Rusch D."/>
            <person name="Podicherti R."/>
            <person name="Tsui H.-C.T."/>
            <person name="Winkler M.E."/>
        </authorList>
    </citation>
    <scope>NUCLEOTIDE SEQUENCE</scope>
</reference>
<protein>
    <submittedName>
        <fullName evidence="1">Uncharacterized protein</fullName>
    </submittedName>
</protein>
<organism evidence="1">
    <name type="scientific">marine metagenome</name>
    <dbReference type="NCBI Taxonomy" id="408172"/>
    <lineage>
        <taxon>unclassified sequences</taxon>
        <taxon>metagenomes</taxon>
        <taxon>ecological metagenomes</taxon>
    </lineage>
</organism>